<evidence type="ECO:0000313" key="1">
    <source>
        <dbReference type="EMBL" id="MXU90170.1"/>
    </source>
</evidence>
<accession>A0A6B0UKD3</accession>
<proteinExistence type="predicted"/>
<sequence>MVSCFSSFFGDASSGAASLLLSLFARCRFGPALSLPAAPRLRETRVLRLTAGFSASDAELELQSSLTEPLASVSCPFTGTLTDTGSSLTGDTLALLVSVRTSPSGAFLSSISE</sequence>
<protein>
    <submittedName>
        <fullName evidence="1">Putative secreted protein</fullName>
    </submittedName>
</protein>
<dbReference type="AlphaFoldDB" id="A0A6B0UKD3"/>
<reference evidence="1" key="1">
    <citation type="submission" date="2019-12" db="EMBL/GenBank/DDBJ databases">
        <title>An insight into the sialome of adult female Ixodes ricinus ticks feeding for 6 days.</title>
        <authorList>
            <person name="Perner J."/>
            <person name="Ribeiro J.M.C."/>
        </authorList>
    </citation>
    <scope>NUCLEOTIDE SEQUENCE</scope>
    <source>
        <strain evidence="1">Semi-engorged</strain>
        <tissue evidence="1">Salivary glands</tissue>
    </source>
</reference>
<organism evidence="1">
    <name type="scientific">Ixodes ricinus</name>
    <name type="common">Common tick</name>
    <name type="synonym">Acarus ricinus</name>
    <dbReference type="NCBI Taxonomy" id="34613"/>
    <lineage>
        <taxon>Eukaryota</taxon>
        <taxon>Metazoa</taxon>
        <taxon>Ecdysozoa</taxon>
        <taxon>Arthropoda</taxon>
        <taxon>Chelicerata</taxon>
        <taxon>Arachnida</taxon>
        <taxon>Acari</taxon>
        <taxon>Parasitiformes</taxon>
        <taxon>Ixodida</taxon>
        <taxon>Ixodoidea</taxon>
        <taxon>Ixodidae</taxon>
        <taxon>Ixodinae</taxon>
        <taxon>Ixodes</taxon>
    </lineage>
</organism>
<name>A0A6B0UKD3_IXORI</name>
<dbReference type="EMBL" id="GIFC01008087">
    <property type="protein sequence ID" value="MXU90170.1"/>
    <property type="molecule type" value="Transcribed_RNA"/>
</dbReference>